<accession>A0A2T9ZHV6</accession>
<keyword evidence="3" id="KW-1185">Reference proteome</keyword>
<protein>
    <submittedName>
        <fullName evidence="2">Uncharacterized protein</fullName>
    </submittedName>
</protein>
<gene>
    <name evidence="2" type="ORF">BB560_001345</name>
</gene>
<organism evidence="2 3">
    <name type="scientific">Smittium megazygosporum</name>
    <dbReference type="NCBI Taxonomy" id="133381"/>
    <lineage>
        <taxon>Eukaryota</taxon>
        <taxon>Fungi</taxon>
        <taxon>Fungi incertae sedis</taxon>
        <taxon>Zoopagomycota</taxon>
        <taxon>Kickxellomycotina</taxon>
        <taxon>Harpellomycetes</taxon>
        <taxon>Harpellales</taxon>
        <taxon>Legeriomycetaceae</taxon>
        <taxon>Smittium</taxon>
    </lineage>
</organism>
<comment type="caution">
    <text evidence="2">The sequence shown here is derived from an EMBL/GenBank/DDBJ whole genome shotgun (WGS) entry which is preliminary data.</text>
</comment>
<feature type="region of interest" description="Disordered" evidence="1">
    <location>
        <begin position="241"/>
        <end position="263"/>
    </location>
</feature>
<sequence>MKTRNKSKNDRNHKGIGLLDNILSFFCVRSPPGSIRNSWSSNLPYWEYFEDPKKSKLDLVKMVNKYVQNMNRKTPHDHSTETKSGKDNFARRSYALTNTIYTPGCSNAHSKPKYDDNISDKDSRLLRLPNVQQSAKNKAYVDRARNKKHKDIDSVLPNKKRDTKLKTTKRSNSRSIYTNTGNCIPPKNSKYDHNDKNEGNNIRNKSVNVVRQNSVPKDMAILRKRILKRLNIVKSRKATISSKYPKNSQQDISKDTKINSNGRLKQNPIDLESGTISSYSINVFFAGESKNIDCISTFQENMRLNIELYDSFSSLQIL</sequence>
<feature type="compositionally biased region" description="Basic and acidic residues" evidence="1">
    <location>
        <begin position="189"/>
        <end position="198"/>
    </location>
</feature>
<evidence type="ECO:0000256" key="1">
    <source>
        <dbReference type="SAM" id="MobiDB-lite"/>
    </source>
</evidence>
<name>A0A2T9ZHV6_9FUNG</name>
<feature type="compositionally biased region" description="Basic residues" evidence="1">
    <location>
        <begin position="161"/>
        <end position="172"/>
    </location>
</feature>
<feature type="compositionally biased region" description="Polar residues" evidence="1">
    <location>
        <begin position="173"/>
        <end position="182"/>
    </location>
</feature>
<proteinExistence type="predicted"/>
<dbReference type="AlphaFoldDB" id="A0A2T9ZHV6"/>
<feature type="compositionally biased region" description="Polar residues" evidence="1">
    <location>
        <begin position="241"/>
        <end position="251"/>
    </location>
</feature>
<evidence type="ECO:0000313" key="2">
    <source>
        <dbReference type="EMBL" id="PVV04161.1"/>
    </source>
</evidence>
<reference evidence="2 3" key="1">
    <citation type="journal article" date="2018" name="MBio">
        <title>Comparative Genomics Reveals the Core Gene Toolbox for the Fungus-Insect Symbiosis.</title>
        <authorList>
            <person name="Wang Y."/>
            <person name="Stata M."/>
            <person name="Wang W."/>
            <person name="Stajich J.E."/>
            <person name="White M.M."/>
            <person name="Moncalvo J.M."/>
        </authorList>
    </citation>
    <scope>NUCLEOTIDE SEQUENCE [LARGE SCALE GENOMIC DNA]</scope>
    <source>
        <strain evidence="2 3">SC-DP-2</strain>
    </source>
</reference>
<dbReference type="EMBL" id="MBFS01000154">
    <property type="protein sequence ID" value="PVV04161.1"/>
    <property type="molecule type" value="Genomic_DNA"/>
</dbReference>
<dbReference type="Proteomes" id="UP000245609">
    <property type="component" value="Unassembled WGS sequence"/>
</dbReference>
<evidence type="ECO:0000313" key="3">
    <source>
        <dbReference type="Proteomes" id="UP000245609"/>
    </source>
</evidence>
<feature type="region of interest" description="Disordered" evidence="1">
    <location>
        <begin position="129"/>
        <end position="201"/>
    </location>
</feature>